<feature type="transmembrane region" description="Helical" evidence="8">
    <location>
        <begin position="368"/>
        <end position="393"/>
    </location>
</feature>
<dbReference type="Proteomes" id="UP000006813">
    <property type="component" value="Unassembled WGS sequence"/>
</dbReference>
<keyword evidence="3 9" id="KW-0732">Signal</keyword>
<evidence type="ECO:0000256" key="2">
    <source>
        <dbReference type="ARBA" id="ARBA00022692"/>
    </source>
</evidence>
<evidence type="ECO:0000313" key="15">
    <source>
        <dbReference type="RefSeq" id="XP_021114828.1"/>
    </source>
</evidence>
<feature type="signal peptide" evidence="9">
    <location>
        <begin position="1"/>
        <end position="25"/>
    </location>
</feature>
<sequence length="415" mass="44698">MFSREECRLPFSLLIICFLTLSLSASQTCLKESLADVVIDIQSSLSRGIRGNEPIHEATQEDCINSCCSTQNIAGDKACNLMIFDTRKTAGQPNCYLFFCPSVEACPLKPAKGLRSYRIIPDVPSLTDLLHQELSQEGPPLSYGQSPQAILSPLPPDLLWRNGSSQRSASSDHLQKLVQISKASTQVSTNEDKGHSQSLQSSSEPEVAHLLPENKTTFPSAVALGFQHNSSVTLKPVSLLSTSGSAIPPVTSQPQVATSIAPITTVPSQPPPTPVSTRAVVTPQAVLSTVFQTPTDSKGTSESVPFREASRLTSHAGNVHNPTTLPLSNVEFSATNKTVSQEKGKAPVDSSSPSSVSGNQDGLPFQRWLLLGTLLFGVLFLVIGLALLGRIFSESLRRKRYSRLDYLINGIYVDI</sequence>
<name>G5BYG1_HETGA</name>
<dbReference type="PANTHER" id="PTHR46876">
    <property type="entry name" value="LOW-DENSITY LIPOPROTEIN RECEPTOR-RELATED PROTEIN 11"/>
    <property type="match status" value="1"/>
</dbReference>
<dbReference type="KEGG" id="hgl:101702735"/>
<dbReference type="GO" id="GO:0016020">
    <property type="term" value="C:membrane"/>
    <property type="evidence" value="ECO:0007669"/>
    <property type="project" value="UniProtKB-SubCell"/>
</dbReference>
<evidence type="ECO:0000313" key="14">
    <source>
        <dbReference type="RefSeq" id="XP_004845927.1"/>
    </source>
</evidence>
<dbReference type="Pfam" id="PF07502">
    <property type="entry name" value="MANEC"/>
    <property type="match status" value="1"/>
</dbReference>
<comment type="subcellular location">
    <subcellularLocation>
        <location evidence="1">Membrane</location>
        <topology evidence="1">Single-pass type I membrane protein</topology>
    </subcellularLocation>
</comment>
<dbReference type="EMBL" id="JH172446">
    <property type="protein sequence ID" value="EHB14322.1"/>
    <property type="molecule type" value="Genomic_DNA"/>
</dbReference>
<dbReference type="InterPro" id="IPR011106">
    <property type="entry name" value="MANSC_N"/>
</dbReference>
<feature type="domain" description="MANSC" evidence="10">
    <location>
        <begin position="33"/>
        <end position="117"/>
    </location>
</feature>
<feature type="compositionally biased region" description="Low complexity" evidence="7">
    <location>
        <begin position="347"/>
        <end position="357"/>
    </location>
</feature>
<dbReference type="GeneID" id="101702735"/>
<reference evidence="11 12" key="1">
    <citation type="journal article" date="2011" name="Nature">
        <title>Genome sequencing reveals insights into physiology and longevity of the naked mole rat.</title>
        <authorList>
            <person name="Kim E.B."/>
            <person name="Fang X."/>
            <person name="Fushan A.A."/>
            <person name="Huang Z."/>
            <person name="Lobanov A.V."/>
            <person name="Han L."/>
            <person name="Marino S.M."/>
            <person name="Sun X."/>
            <person name="Turanov A.A."/>
            <person name="Yang P."/>
            <person name="Yim S.H."/>
            <person name="Zhao X."/>
            <person name="Kasaikina M.V."/>
            <person name="Stoletzki N."/>
            <person name="Peng C."/>
            <person name="Polak P."/>
            <person name="Xiong Z."/>
            <person name="Kiezun A."/>
            <person name="Zhu Y."/>
            <person name="Chen Y."/>
            <person name="Kryukov G.V."/>
            <person name="Zhang Q."/>
            <person name="Peshkin L."/>
            <person name="Yang L."/>
            <person name="Bronson R.T."/>
            <person name="Buffenstein R."/>
            <person name="Wang B."/>
            <person name="Han C."/>
            <person name="Li Q."/>
            <person name="Chen L."/>
            <person name="Zhao W."/>
            <person name="Sunyaev S.R."/>
            <person name="Park T.J."/>
            <person name="Zhang G."/>
            <person name="Wang J."/>
            <person name="Gladyshev V.N."/>
        </authorList>
    </citation>
    <scope>NUCLEOTIDE SEQUENCE [LARGE SCALE GENOMIC DNA]</scope>
</reference>
<dbReference type="Proteomes" id="UP000694906">
    <property type="component" value="Unplaced"/>
</dbReference>
<dbReference type="OrthoDB" id="10071013at2759"/>
<proteinExistence type="predicted"/>
<evidence type="ECO:0000256" key="1">
    <source>
        <dbReference type="ARBA" id="ARBA00004479"/>
    </source>
</evidence>
<evidence type="ECO:0000256" key="7">
    <source>
        <dbReference type="SAM" id="MobiDB-lite"/>
    </source>
</evidence>
<dbReference type="InParanoid" id="G5BYG1"/>
<evidence type="ECO:0000256" key="5">
    <source>
        <dbReference type="ARBA" id="ARBA00023136"/>
    </source>
</evidence>
<protein>
    <submittedName>
        <fullName evidence="11 14">MANSC domain-containing protein 1</fullName>
    </submittedName>
</protein>
<evidence type="ECO:0000256" key="3">
    <source>
        <dbReference type="ARBA" id="ARBA00022729"/>
    </source>
</evidence>
<dbReference type="AlphaFoldDB" id="G5BYG1"/>
<keyword evidence="4 8" id="KW-1133">Transmembrane helix</keyword>
<dbReference type="OMA" id="SQNCPTK"/>
<reference evidence="14 15" key="2">
    <citation type="submission" date="2025-04" db="UniProtKB">
        <authorList>
            <consortium name="RefSeq"/>
        </authorList>
    </citation>
    <scope>IDENTIFICATION</scope>
</reference>
<dbReference type="PANTHER" id="PTHR46876:SF3">
    <property type="entry name" value="MANSC DOMAIN CONTAINING 1"/>
    <property type="match status" value="1"/>
</dbReference>
<dbReference type="Bgee" id="ENSHGLG00000015850">
    <property type="expression patterns" value="Expressed in thyroid gland and 10 other cell types or tissues"/>
</dbReference>
<evidence type="ECO:0000259" key="10">
    <source>
        <dbReference type="PROSITE" id="PS50986"/>
    </source>
</evidence>
<dbReference type="CTD" id="54682"/>
<keyword evidence="6" id="KW-0325">Glycoprotein</keyword>
<gene>
    <name evidence="14 15" type="primary">Mansc1</name>
    <name evidence="11" type="ORF">GW7_02284</name>
</gene>
<dbReference type="eggNOG" id="ENOG502RZBP">
    <property type="taxonomic scope" value="Eukaryota"/>
</dbReference>
<organism evidence="11 12">
    <name type="scientific">Heterocephalus glaber</name>
    <name type="common">Naked mole rat</name>
    <dbReference type="NCBI Taxonomy" id="10181"/>
    <lineage>
        <taxon>Eukaryota</taxon>
        <taxon>Metazoa</taxon>
        <taxon>Chordata</taxon>
        <taxon>Craniata</taxon>
        <taxon>Vertebrata</taxon>
        <taxon>Euteleostomi</taxon>
        <taxon>Mammalia</taxon>
        <taxon>Eutheria</taxon>
        <taxon>Euarchontoglires</taxon>
        <taxon>Glires</taxon>
        <taxon>Rodentia</taxon>
        <taxon>Hystricomorpha</taxon>
        <taxon>Bathyergidae</taxon>
        <taxon>Heterocephalus</taxon>
    </lineage>
</organism>
<keyword evidence="13" id="KW-1185">Reference proteome</keyword>
<evidence type="ECO:0000256" key="4">
    <source>
        <dbReference type="ARBA" id="ARBA00022989"/>
    </source>
</evidence>
<evidence type="ECO:0000256" key="8">
    <source>
        <dbReference type="SAM" id="Phobius"/>
    </source>
</evidence>
<evidence type="ECO:0000256" key="6">
    <source>
        <dbReference type="ARBA" id="ARBA00023180"/>
    </source>
</evidence>
<dbReference type="GeneTree" id="ENSGT00940000153377"/>
<keyword evidence="2 8" id="KW-0812">Transmembrane</keyword>
<feature type="region of interest" description="Disordered" evidence="7">
    <location>
        <begin position="183"/>
        <end position="207"/>
    </location>
</feature>
<feature type="chain" id="PRO_5044732720" evidence="9">
    <location>
        <begin position="26"/>
        <end position="415"/>
    </location>
</feature>
<dbReference type="InterPro" id="IPR013980">
    <property type="entry name" value="MANSC_dom"/>
</dbReference>
<evidence type="ECO:0000313" key="12">
    <source>
        <dbReference type="Proteomes" id="UP000006813"/>
    </source>
</evidence>
<dbReference type="SMART" id="SM00765">
    <property type="entry name" value="MANEC"/>
    <property type="match status" value="1"/>
</dbReference>
<evidence type="ECO:0000313" key="13">
    <source>
        <dbReference type="Proteomes" id="UP000694906"/>
    </source>
</evidence>
<dbReference type="RefSeq" id="XP_004845927.1">
    <property type="nucleotide sequence ID" value="XM_004845870.3"/>
</dbReference>
<accession>G5BYG1</accession>
<keyword evidence="5 8" id="KW-0472">Membrane</keyword>
<dbReference type="RefSeq" id="XP_021114828.1">
    <property type="nucleotide sequence ID" value="XM_021259169.1"/>
</dbReference>
<dbReference type="STRING" id="10181.G5BYG1"/>
<dbReference type="PROSITE" id="PS50986">
    <property type="entry name" value="MANSC"/>
    <property type="match status" value="1"/>
</dbReference>
<evidence type="ECO:0000256" key="9">
    <source>
        <dbReference type="SAM" id="SignalP"/>
    </source>
</evidence>
<evidence type="ECO:0000313" key="11">
    <source>
        <dbReference type="EMBL" id="EHB14322.1"/>
    </source>
</evidence>
<feature type="region of interest" description="Disordered" evidence="7">
    <location>
        <begin position="338"/>
        <end position="357"/>
    </location>
</feature>